<gene>
    <name evidence="1" type="ORF">SAMN05444417_2443</name>
</gene>
<accession>A0A1M6FQB6</accession>
<dbReference type="RefSeq" id="WP_073330781.1">
    <property type="nucleotide sequence ID" value="NZ_FQYO01000004.1"/>
</dbReference>
<keyword evidence="2" id="KW-1185">Reference proteome</keyword>
<organism evidence="1 2">
    <name type="scientific">Wenxinia saemankumensis</name>
    <dbReference type="NCBI Taxonomy" id="1447782"/>
    <lineage>
        <taxon>Bacteria</taxon>
        <taxon>Pseudomonadati</taxon>
        <taxon>Pseudomonadota</taxon>
        <taxon>Alphaproteobacteria</taxon>
        <taxon>Rhodobacterales</taxon>
        <taxon>Roseobacteraceae</taxon>
        <taxon>Wenxinia</taxon>
    </lineage>
</organism>
<dbReference type="OrthoDB" id="7401736at2"/>
<sequence>MEFSVRFDNAPGTPPRSGPVQVGWFLTEEAGAVIYDPPERVRSTELNRTHAKSASRCPAVINLESRYFVIKCPFDINIGFVRDEKGKPGLRNLSGEASAIRGNKLGQKLHVTNESEWRRKDVPTIQLSLPYVFVSDEPVYINQVSPFMHYRREQLPGTIFGGRFPINVWPRPLMWAFEWADPSKPIVLRRGEPLFYAQFETWSPDRPVTVVEAEKTPELKAYLEHISGAVNYVNQTFSLFEAAERVRPETLVKPVRRRGGTGGAPG</sequence>
<proteinExistence type="predicted"/>
<evidence type="ECO:0000313" key="2">
    <source>
        <dbReference type="Proteomes" id="UP000184292"/>
    </source>
</evidence>
<reference evidence="1 2" key="1">
    <citation type="submission" date="2016-11" db="EMBL/GenBank/DDBJ databases">
        <authorList>
            <person name="Jaros S."/>
            <person name="Januszkiewicz K."/>
            <person name="Wedrychowicz H."/>
        </authorList>
    </citation>
    <scope>NUCLEOTIDE SEQUENCE [LARGE SCALE GENOMIC DNA]</scope>
    <source>
        <strain evidence="1 2">DSM 100565</strain>
    </source>
</reference>
<evidence type="ECO:0000313" key="1">
    <source>
        <dbReference type="EMBL" id="SHI99882.1"/>
    </source>
</evidence>
<dbReference type="EMBL" id="FQYO01000004">
    <property type="protein sequence ID" value="SHI99882.1"/>
    <property type="molecule type" value="Genomic_DNA"/>
</dbReference>
<dbReference type="AlphaFoldDB" id="A0A1M6FQB6"/>
<dbReference type="STRING" id="1447782.SAMN05444417_2443"/>
<protein>
    <submittedName>
        <fullName evidence="1">Uncharacterized protein</fullName>
    </submittedName>
</protein>
<name>A0A1M6FQB6_9RHOB</name>
<dbReference type="Proteomes" id="UP000184292">
    <property type="component" value="Unassembled WGS sequence"/>
</dbReference>